<dbReference type="GO" id="GO:0051782">
    <property type="term" value="P:negative regulation of cell division"/>
    <property type="evidence" value="ECO:0007669"/>
    <property type="project" value="TreeGrafter"/>
</dbReference>
<evidence type="ECO:0000313" key="3">
    <source>
        <dbReference type="Proteomes" id="UP000033423"/>
    </source>
</evidence>
<reference evidence="2 3" key="1">
    <citation type="submission" date="2015-02" db="EMBL/GenBank/DDBJ databases">
        <title>Single-cell genomics of uncultivated deep-branching MTB reveals a conserved set of magnetosome genes.</title>
        <authorList>
            <person name="Kolinko S."/>
            <person name="Richter M."/>
            <person name="Glockner F.O."/>
            <person name="Brachmann A."/>
            <person name="Schuler D."/>
        </authorList>
    </citation>
    <scope>NUCLEOTIDE SEQUENCE [LARGE SCALE GENOMIC DNA]</scope>
    <source>
        <strain evidence="2">TM-1</strain>
    </source>
</reference>
<dbReference type="InterPro" id="IPR014433">
    <property type="entry name" value="CooC"/>
</dbReference>
<dbReference type="PANTHER" id="PTHR43384">
    <property type="entry name" value="SEPTUM SITE-DETERMINING PROTEIN MIND HOMOLOG, CHLOROPLASTIC-RELATED"/>
    <property type="match status" value="1"/>
</dbReference>
<dbReference type="PANTHER" id="PTHR43384:SF7">
    <property type="entry name" value="CARBON-MONOXIDE DEHYDROGENASE ACCESSORY PROTEIN"/>
    <property type="match status" value="1"/>
</dbReference>
<protein>
    <submittedName>
        <fullName evidence="2">Cobyrinic acid a,c-diamide synthase</fullName>
    </submittedName>
</protein>
<dbReference type="InterPro" id="IPR027417">
    <property type="entry name" value="P-loop_NTPase"/>
</dbReference>
<comment type="caution">
    <text evidence="2">The sequence shown here is derived from an EMBL/GenBank/DDBJ whole genome shotgun (WGS) entry which is preliminary data.</text>
</comment>
<evidence type="ECO:0000259" key="1">
    <source>
        <dbReference type="Pfam" id="PF01656"/>
    </source>
</evidence>
<feature type="domain" description="CobQ/CobB/MinD/ParA nucleotide binding" evidence="1">
    <location>
        <begin position="27"/>
        <end position="254"/>
    </location>
</feature>
<dbReference type="InterPro" id="IPR002586">
    <property type="entry name" value="CobQ/CobB/MinD/ParA_Nub-bd_dom"/>
</dbReference>
<proteinExistence type="predicted"/>
<gene>
    <name evidence="2" type="ORF">MBAV_004807</name>
</gene>
<dbReference type="SUPFAM" id="SSF52540">
    <property type="entry name" value="P-loop containing nucleoside triphosphate hydrolases"/>
    <property type="match status" value="1"/>
</dbReference>
<dbReference type="Proteomes" id="UP000033423">
    <property type="component" value="Unassembled WGS sequence"/>
</dbReference>
<accession>A0A0F3GM02</accession>
<sequence>MLVVIDSSNLTYIAIKKGQGNKIMSQIIAFSGKGGTGKTTLAGLTIRYLMEKTGKAILAVDADSNSCLNEALGVSVHATIGGIRENALAAIRTGQRPGGLSTEEIFDYQVQTSIVESKGFDLLVMGRPEGPGCYCAANNIIRKYTDKLADDYAYVVIDNEAGMEHLSRRTAHKVSAMFIVSDPTVKGIKTAKRINELINELGLDISNRRLIINRVRSTEGSALKEVAQADGLVVAGMVPDDGVIFSLDLHGKPVFDIPADSASLQAAYGILDAALA</sequence>
<dbReference type="InterPro" id="IPR050625">
    <property type="entry name" value="ParA/MinD_ATPase"/>
</dbReference>
<dbReference type="PIRSF" id="PIRSF005647">
    <property type="entry name" value="CooC"/>
    <property type="match status" value="1"/>
</dbReference>
<dbReference type="GO" id="GO:0016887">
    <property type="term" value="F:ATP hydrolysis activity"/>
    <property type="evidence" value="ECO:0007669"/>
    <property type="project" value="TreeGrafter"/>
</dbReference>
<evidence type="ECO:0000313" key="2">
    <source>
        <dbReference type="EMBL" id="KJU82999.1"/>
    </source>
</evidence>
<dbReference type="Pfam" id="PF01656">
    <property type="entry name" value="CbiA"/>
    <property type="match status" value="1"/>
</dbReference>
<organism evidence="2 3">
    <name type="scientific">Candidatus Magnetobacterium bavaricum</name>
    <dbReference type="NCBI Taxonomy" id="29290"/>
    <lineage>
        <taxon>Bacteria</taxon>
        <taxon>Pseudomonadati</taxon>
        <taxon>Nitrospirota</taxon>
        <taxon>Thermodesulfovibrionia</taxon>
        <taxon>Thermodesulfovibrionales</taxon>
        <taxon>Candidatus Magnetobacteriaceae</taxon>
        <taxon>Candidatus Magnetobacterium</taxon>
    </lineage>
</organism>
<dbReference type="GO" id="GO:0005829">
    <property type="term" value="C:cytosol"/>
    <property type="evidence" value="ECO:0007669"/>
    <property type="project" value="TreeGrafter"/>
</dbReference>
<keyword evidence="3" id="KW-1185">Reference proteome</keyword>
<name>A0A0F3GM02_9BACT</name>
<dbReference type="AlphaFoldDB" id="A0A0F3GM02"/>
<dbReference type="GO" id="GO:0005524">
    <property type="term" value="F:ATP binding"/>
    <property type="evidence" value="ECO:0007669"/>
    <property type="project" value="TreeGrafter"/>
</dbReference>
<dbReference type="EMBL" id="LACI01002090">
    <property type="protein sequence ID" value="KJU82999.1"/>
    <property type="molecule type" value="Genomic_DNA"/>
</dbReference>
<dbReference type="GO" id="GO:0009898">
    <property type="term" value="C:cytoplasmic side of plasma membrane"/>
    <property type="evidence" value="ECO:0007669"/>
    <property type="project" value="TreeGrafter"/>
</dbReference>
<dbReference type="PATRIC" id="fig|29290.4.peg.6366"/>
<dbReference type="Gene3D" id="3.40.50.300">
    <property type="entry name" value="P-loop containing nucleotide triphosphate hydrolases"/>
    <property type="match status" value="1"/>
</dbReference>